<keyword evidence="3" id="KW-1185">Reference proteome</keyword>
<dbReference type="HOGENOM" id="CLU_2402169_0_0_1"/>
<proteinExistence type="predicted"/>
<feature type="region of interest" description="Disordered" evidence="1">
    <location>
        <begin position="1"/>
        <end position="31"/>
    </location>
</feature>
<sequence length="93" mass="10703">MYRRDSAARQELRPRIDNSEPALDPLQQPDDKKQNQVCFVSGYFLLKENKLDLVNNLQEVVIMLYWDALQTPITVYGVAAIPIIEVCGHLILF</sequence>
<evidence type="ECO:0000256" key="1">
    <source>
        <dbReference type="SAM" id="MobiDB-lite"/>
    </source>
</evidence>
<organism evidence="2 3">
    <name type="scientific">Megaselia scalaris</name>
    <name type="common">Humpbacked fly</name>
    <name type="synonym">Phora scalaris</name>
    <dbReference type="NCBI Taxonomy" id="36166"/>
    <lineage>
        <taxon>Eukaryota</taxon>
        <taxon>Metazoa</taxon>
        <taxon>Ecdysozoa</taxon>
        <taxon>Arthropoda</taxon>
        <taxon>Hexapoda</taxon>
        <taxon>Insecta</taxon>
        <taxon>Pterygota</taxon>
        <taxon>Neoptera</taxon>
        <taxon>Endopterygota</taxon>
        <taxon>Diptera</taxon>
        <taxon>Brachycera</taxon>
        <taxon>Muscomorpha</taxon>
        <taxon>Platypezoidea</taxon>
        <taxon>Phoridae</taxon>
        <taxon>Megaseliini</taxon>
        <taxon>Megaselia</taxon>
    </lineage>
</organism>
<name>T1GX68_MEGSC</name>
<accession>T1GX68</accession>
<evidence type="ECO:0000313" key="2">
    <source>
        <dbReference type="EnsemblMetazoa" id="MESCA008410-PA"/>
    </source>
</evidence>
<dbReference type="Proteomes" id="UP000015102">
    <property type="component" value="Unassembled WGS sequence"/>
</dbReference>
<dbReference type="EMBL" id="CAQQ02147603">
    <property type="status" value="NOT_ANNOTATED_CDS"/>
    <property type="molecule type" value="Genomic_DNA"/>
</dbReference>
<dbReference type="EMBL" id="CAQQ02147602">
    <property type="status" value="NOT_ANNOTATED_CDS"/>
    <property type="molecule type" value="Genomic_DNA"/>
</dbReference>
<dbReference type="AlphaFoldDB" id="T1GX68"/>
<feature type="compositionally biased region" description="Basic and acidic residues" evidence="1">
    <location>
        <begin position="1"/>
        <end position="18"/>
    </location>
</feature>
<dbReference type="EnsemblMetazoa" id="MESCA008410-RA">
    <property type="protein sequence ID" value="MESCA008410-PA"/>
    <property type="gene ID" value="MESCA008410"/>
</dbReference>
<protein>
    <submittedName>
        <fullName evidence="2">Uncharacterized protein</fullName>
    </submittedName>
</protein>
<reference evidence="2" key="2">
    <citation type="submission" date="2015-06" db="UniProtKB">
        <authorList>
            <consortium name="EnsemblMetazoa"/>
        </authorList>
    </citation>
    <scope>IDENTIFICATION</scope>
</reference>
<evidence type="ECO:0000313" key="3">
    <source>
        <dbReference type="Proteomes" id="UP000015102"/>
    </source>
</evidence>
<reference evidence="3" key="1">
    <citation type="submission" date="2013-02" db="EMBL/GenBank/DDBJ databases">
        <authorList>
            <person name="Hughes D."/>
        </authorList>
    </citation>
    <scope>NUCLEOTIDE SEQUENCE</scope>
    <source>
        <strain>Durham</strain>
        <strain evidence="3">NC isolate 2 -- Noor lab</strain>
    </source>
</reference>